<dbReference type="Proteomes" id="UP000199413">
    <property type="component" value="Unassembled WGS sequence"/>
</dbReference>
<proteinExistence type="predicted"/>
<dbReference type="AlphaFoldDB" id="A0A1C6T086"/>
<keyword evidence="2" id="KW-1185">Reference proteome</keyword>
<protein>
    <submittedName>
        <fullName evidence="1">Uncharacterized protein</fullName>
    </submittedName>
</protein>
<accession>A0A1C6T086</accession>
<organism evidence="1 2">
    <name type="scientific">Micromonospora rhizosphaerae</name>
    <dbReference type="NCBI Taxonomy" id="568872"/>
    <lineage>
        <taxon>Bacteria</taxon>
        <taxon>Bacillati</taxon>
        <taxon>Actinomycetota</taxon>
        <taxon>Actinomycetes</taxon>
        <taxon>Micromonosporales</taxon>
        <taxon>Micromonosporaceae</taxon>
        <taxon>Micromonospora</taxon>
    </lineage>
</organism>
<gene>
    <name evidence="1" type="ORF">GA0070624_5188</name>
</gene>
<dbReference type="EMBL" id="FMHV01000002">
    <property type="protein sequence ID" value="SCL35178.1"/>
    <property type="molecule type" value="Genomic_DNA"/>
</dbReference>
<reference evidence="2" key="1">
    <citation type="submission" date="2016-06" db="EMBL/GenBank/DDBJ databases">
        <authorList>
            <person name="Varghese N."/>
            <person name="Submissions Spin"/>
        </authorList>
    </citation>
    <scope>NUCLEOTIDE SEQUENCE [LARGE SCALE GENOMIC DNA]</scope>
    <source>
        <strain evidence="2">DSM 45431</strain>
    </source>
</reference>
<evidence type="ECO:0000313" key="1">
    <source>
        <dbReference type="EMBL" id="SCL35178.1"/>
    </source>
</evidence>
<sequence>MALLESTARGTRQFIPGLSTETEEAYSLPPLTLALVVFKQSSRIVNSIGFSGIK</sequence>
<evidence type="ECO:0000313" key="2">
    <source>
        <dbReference type="Proteomes" id="UP000199413"/>
    </source>
</evidence>
<name>A0A1C6T086_9ACTN</name>
<dbReference type="STRING" id="568872.GA0070624_5188"/>